<protein>
    <submittedName>
        <fullName evidence="1">Uncharacterized protein</fullName>
    </submittedName>
</protein>
<organism evidence="1 2">
    <name type="scientific">Micromonospora rhizosphaerae</name>
    <dbReference type="NCBI Taxonomy" id="568872"/>
    <lineage>
        <taxon>Bacteria</taxon>
        <taxon>Bacillati</taxon>
        <taxon>Actinomycetota</taxon>
        <taxon>Actinomycetes</taxon>
        <taxon>Micromonosporales</taxon>
        <taxon>Micromonosporaceae</taxon>
        <taxon>Micromonospora</taxon>
    </lineage>
</organism>
<gene>
    <name evidence="1" type="ORF">GA0070624_1979</name>
</gene>
<name>A0A1C6RTK2_9ACTN</name>
<evidence type="ECO:0000313" key="1">
    <source>
        <dbReference type="EMBL" id="SCL20365.1"/>
    </source>
</evidence>
<evidence type="ECO:0000313" key="2">
    <source>
        <dbReference type="Proteomes" id="UP000199413"/>
    </source>
</evidence>
<sequence>MLGSGRYGRAVVSAVPARLGAATIRPGRIMDSIDDILGELPLPPYITAEDVTFAVKAITVHAAEQWPDGPRCRNDRAPHPCRLHRWGRRVLIRRGLTEREIETLIAEETARQP</sequence>
<proteinExistence type="predicted"/>
<accession>A0A1C6RTK2</accession>
<dbReference type="AlphaFoldDB" id="A0A1C6RTK2"/>
<dbReference type="STRING" id="568872.GA0070624_1979"/>
<dbReference type="EMBL" id="FMHV01000002">
    <property type="protein sequence ID" value="SCL20365.1"/>
    <property type="molecule type" value="Genomic_DNA"/>
</dbReference>
<keyword evidence="2" id="KW-1185">Reference proteome</keyword>
<dbReference type="Proteomes" id="UP000199413">
    <property type="component" value="Unassembled WGS sequence"/>
</dbReference>
<reference evidence="2" key="1">
    <citation type="submission" date="2016-06" db="EMBL/GenBank/DDBJ databases">
        <authorList>
            <person name="Varghese N."/>
            <person name="Submissions Spin"/>
        </authorList>
    </citation>
    <scope>NUCLEOTIDE SEQUENCE [LARGE SCALE GENOMIC DNA]</scope>
    <source>
        <strain evidence="2">DSM 45431</strain>
    </source>
</reference>